<name>A0A166C7R9_9AGAM</name>
<dbReference type="EMBL" id="KV417634">
    <property type="protein sequence ID" value="KZP13378.1"/>
    <property type="molecule type" value="Genomic_DNA"/>
</dbReference>
<organism evidence="1 2">
    <name type="scientific">Athelia psychrophila</name>
    <dbReference type="NCBI Taxonomy" id="1759441"/>
    <lineage>
        <taxon>Eukaryota</taxon>
        <taxon>Fungi</taxon>
        <taxon>Dikarya</taxon>
        <taxon>Basidiomycota</taxon>
        <taxon>Agaricomycotina</taxon>
        <taxon>Agaricomycetes</taxon>
        <taxon>Agaricomycetidae</taxon>
        <taxon>Atheliales</taxon>
        <taxon>Atheliaceae</taxon>
        <taxon>Athelia</taxon>
    </lineage>
</organism>
<protein>
    <submittedName>
        <fullName evidence="1">Uncharacterized protein</fullName>
    </submittedName>
</protein>
<accession>A0A166C7R9</accession>
<evidence type="ECO:0000313" key="1">
    <source>
        <dbReference type="EMBL" id="KZP13378.1"/>
    </source>
</evidence>
<evidence type="ECO:0000313" key="2">
    <source>
        <dbReference type="Proteomes" id="UP000076532"/>
    </source>
</evidence>
<proteinExistence type="predicted"/>
<sequence>MWMVVVGSQERSAPTIRASQTRGDWRSLVTCLKRQSPLGWQAFGYWYRPFLLLTTTIDILSRLLHAPSLSVNSVFLTKNGNASPWWGWQVVGDQWSVDRAPFETVNFRSTQYFVRSLVFGLQSSRLWAGLRALYLAISPNGGGGESFYLSRADSIGKNPLFRQGAVCTIASPPKYGRLWQLVPVLSISGPSTTIIATIGSDRLYPAQIYIFQRRRWTTCGQNYISSMQQMKTAIRHAIQNPTRSLALNLQAGDYSSAFALF</sequence>
<reference evidence="1 2" key="1">
    <citation type="journal article" date="2016" name="Mol. Biol. Evol.">
        <title>Comparative Genomics of Early-Diverging Mushroom-Forming Fungi Provides Insights into the Origins of Lignocellulose Decay Capabilities.</title>
        <authorList>
            <person name="Nagy L.G."/>
            <person name="Riley R."/>
            <person name="Tritt A."/>
            <person name="Adam C."/>
            <person name="Daum C."/>
            <person name="Floudas D."/>
            <person name="Sun H."/>
            <person name="Yadav J.S."/>
            <person name="Pangilinan J."/>
            <person name="Larsson K.H."/>
            <person name="Matsuura K."/>
            <person name="Barry K."/>
            <person name="Labutti K."/>
            <person name="Kuo R."/>
            <person name="Ohm R.A."/>
            <person name="Bhattacharya S.S."/>
            <person name="Shirouzu T."/>
            <person name="Yoshinaga Y."/>
            <person name="Martin F.M."/>
            <person name="Grigoriev I.V."/>
            <person name="Hibbett D.S."/>
        </authorList>
    </citation>
    <scope>NUCLEOTIDE SEQUENCE [LARGE SCALE GENOMIC DNA]</scope>
    <source>
        <strain evidence="1 2">CBS 109695</strain>
    </source>
</reference>
<gene>
    <name evidence="1" type="ORF">FIBSPDRAFT_897510</name>
</gene>
<dbReference type="Proteomes" id="UP000076532">
    <property type="component" value="Unassembled WGS sequence"/>
</dbReference>
<dbReference type="AlphaFoldDB" id="A0A166C7R9"/>
<keyword evidence="2" id="KW-1185">Reference proteome</keyword>